<keyword evidence="3" id="KW-0547">Nucleotide-binding</keyword>
<dbReference type="Gene3D" id="3.30.1490.330">
    <property type="match status" value="1"/>
</dbReference>
<dbReference type="Pfam" id="PF03738">
    <property type="entry name" value="GSP_synth"/>
    <property type="match status" value="1"/>
</dbReference>
<reference evidence="8" key="1">
    <citation type="journal article" date="2019" name="Int. J. Syst. Evol. Microbiol.">
        <title>The Global Catalogue of Microorganisms (GCM) 10K type strain sequencing project: providing services to taxonomists for standard genome sequencing and annotation.</title>
        <authorList>
            <consortium name="The Broad Institute Genomics Platform"/>
            <consortium name="The Broad Institute Genome Sequencing Center for Infectious Disease"/>
            <person name="Wu L."/>
            <person name="Ma J."/>
        </authorList>
    </citation>
    <scope>NUCLEOTIDE SEQUENCE [LARGE SCALE GENOMIC DNA]</scope>
    <source>
        <strain evidence="8">JCM 18720</strain>
    </source>
</reference>
<evidence type="ECO:0000256" key="4">
    <source>
        <dbReference type="ARBA" id="ARBA00022840"/>
    </source>
</evidence>
<evidence type="ECO:0000313" key="8">
    <source>
        <dbReference type="Proteomes" id="UP001501600"/>
    </source>
</evidence>
<dbReference type="SUPFAM" id="SSF56059">
    <property type="entry name" value="Glutathione synthetase ATP-binding domain-like"/>
    <property type="match status" value="1"/>
</dbReference>
<keyword evidence="1" id="KW-0436">Ligase</keyword>
<sequence>MQRHLITPRDHWQAQAQEYGFDFHTMYGEPYWDESRYYAFTLKQIENDIEAPTEELHQMCLEVVDEVVNNENLLRRFAIPEAHWDLIASSWRLREPSLYGRMDLAYSGTGPAKFLEYNADTPTSLYESAFFQWLWLEDRLKDGTLAPGSDQFNGIQEALIARFAELKTQWPPVPLHFASCEESIEDRGTVQYLEDCAAEAGFDTRYTAIEQIGLGQQDQFVSPDGEDIRACFKLYPWEFMLREEFAQHLAKANVRWLEPAWKSVLSNKAILPVLWYRHRGHPNLLPAYFPDHLDQCDEQRLVKKPLYSREGANIEILDQGKVIERSGGEYGEEGAIYQGFTDLPRFDDGQGQVDHALLGSWVVGERAAGLSVREDQSRITQDLSRFIPHCILP</sequence>
<protein>
    <submittedName>
        <fullName evidence="7">Glutathionylspermidine synthase family protein</fullName>
    </submittedName>
</protein>
<name>A0ABP9S1A1_9GAMM</name>
<organism evidence="7 8">
    <name type="scientific">Ferrimonas gelatinilytica</name>
    <dbReference type="NCBI Taxonomy" id="1255257"/>
    <lineage>
        <taxon>Bacteria</taxon>
        <taxon>Pseudomonadati</taxon>
        <taxon>Pseudomonadota</taxon>
        <taxon>Gammaproteobacteria</taxon>
        <taxon>Alteromonadales</taxon>
        <taxon>Ferrimonadaceae</taxon>
        <taxon>Ferrimonas</taxon>
    </lineage>
</organism>
<accession>A0ABP9S1A1</accession>
<keyword evidence="8" id="KW-1185">Reference proteome</keyword>
<gene>
    <name evidence="7" type="ORF">GCM10025772_12530</name>
</gene>
<dbReference type="Proteomes" id="UP001501600">
    <property type="component" value="Unassembled WGS sequence"/>
</dbReference>
<evidence type="ECO:0000256" key="3">
    <source>
        <dbReference type="ARBA" id="ARBA00022741"/>
    </source>
</evidence>
<dbReference type="InterPro" id="IPR005494">
    <property type="entry name" value="GSPS_pre-ATP-grasp-like_dom"/>
</dbReference>
<dbReference type="EMBL" id="BAABLF010000006">
    <property type="protein sequence ID" value="GAA5189655.1"/>
    <property type="molecule type" value="Genomic_DNA"/>
</dbReference>
<dbReference type="SUPFAM" id="SSF52440">
    <property type="entry name" value="PreATP-grasp domain"/>
    <property type="match status" value="1"/>
</dbReference>
<dbReference type="InterPro" id="IPR016185">
    <property type="entry name" value="PreATP-grasp_dom_sf"/>
</dbReference>
<keyword evidence="5" id="KW-0460">Magnesium</keyword>
<comment type="caution">
    <text evidence="7">The sequence shown here is derived from an EMBL/GenBank/DDBJ whole genome shotgun (WGS) entry which is preliminary data.</text>
</comment>
<evidence type="ECO:0000259" key="6">
    <source>
        <dbReference type="Pfam" id="PF03738"/>
    </source>
</evidence>
<evidence type="ECO:0000256" key="1">
    <source>
        <dbReference type="ARBA" id="ARBA00022598"/>
    </source>
</evidence>
<evidence type="ECO:0000256" key="5">
    <source>
        <dbReference type="ARBA" id="ARBA00022842"/>
    </source>
</evidence>
<keyword evidence="2" id="KW-0479">Metal-binding</keyword>
<evidence type="ECO:0000256" key="2">
    <source>
        <dbReference type="ARBA" id="ARBA00022723"/>
    </source>
</evidence>
<proteinExistence type="predicted"/>
<keyword evidence="4" id="KW-0067">ATP-binding</keyword>
<feature type="domain" description="Glutathionylspermidine synthase pre-ATP-grasp-like" evidence="6">
    <location>
        <begin position="12"/>
        <end position="391"/>
    </location>
</feature>
<dbReference type="RefSeq" id="WP_345316186.1">
    <property type="nucleotide sequence ID" value="NZ_BAABLF010000006.1"/>
</dbReference>
<evidence type="ECO:0000313" key="7">
    <source>
        <dbReference type="EMBL" id="GAA5189655.1"/>
    </source>
</evidence>